<dbReference type="InterPro" id="IPR011004">
    <property type="entry name" value="Trimer_LpxA-like_sf"/>
</dbReference>
<feature type="compositionally biased region" description="Basic and acidic residues" evidence="7">
    <location>
        <begin position="11"/>
        <end position="25"/>
    </location>
</feature>
<feature type="compositionally biased region" description="Polar residues" evidence="7">
    <location>
        <begin position="151"/>
        <end position="162"/>
    </location>
</feature>
<dbReference type="InterPro" id="IPR001138">
    <property type="entry name" value="Zn2Cys6_DnaBD"/>
</dbReference>
<evidence type="ECO:0000259" key="8">
    <source>
        <dbReference type="PROSITE" id="PS50048"/>
    </source>
</evidence>
<keyword evidence="5" id="KW-0804">Transcription</keyword>
<dbReference type="Pfam" id="PF00172">
    <property type="entry name" value="Zn_clus"/>
    <property type="match status" value="1"/>
</dbReference>
<organism evidence="9 10">
    <name type="scientific">Aspergillus ellipticus CBS 707.79</name>
    <dbReference type="NCBI Taxonomy" id="1448320"/>
    <lineage>
        <taxon>Eukaryota</taxon>
        <taxon>Fungi</taxon>
        <taxon>Dikarya</taxon>
        <taxon>Ascomycota</taxon>
        <taxon>Pezizomycotina</taxon>
        <taxon>Eurotiomycetes</taxon>
        <taxon>Eurotiomycetidae</taxon>
        <taxon>Eurotiales</taxon>
        <taxon>Aspergillaceae</taxon>
        <taxon>Aspergillus</taxon>
        <taxon>Aspergillus subgen. Circumdati</taxon>
    </lineage>
</organism>
<protein>
    <submittedName>
        <fullName evidence="9">Acetyltransferase</fullName>
    </submittedName>
</protein>
<feature type="compositionally biased region" description="Polar residues" evidence="7">
    <location>
        <begin position="236"/>
        <end position="251"/>
    </location>
</feature>
<dbReference type="GO" id="GO:0000981">
    <property type="term" value="F:DNA-binding transcription factor activity, RNA polymerase II-specific"/>
    <property type="evidence" value="ECO:0007669"/>
    <property type="project" value="InterPro"/>
</dbReference>
<dbReference type="OrthoDB" id="25818at2759"/>
<dbReference type="EMBL" id="KZ826089">
    <property type="protein sequence ID" value="PYH88478.1"/>
    <property type="molecule type" value="Genomic_DNA"/>
</dbReference>
<dbReference type="InterPro" id="IPR024688">
    <property type="entry name" value="Mac_dom"/>
</dbReference>
<feature type="region of interest" description="Disordered" evidence="7">
    <location>
        <begin position="229"/>
        <end position="252"/>
    </location>
</feature>
<dbReference type="SMART" id="SM01266">
    <property type="entry name" value="Mac"/>
    <property type="match status" value="1"/>
</dbReference>
<keyword evidence="10" id="KW-1185">Reference proteome</keyword>
<name>A0A319DK79_9EURO</name>
<dbReference type="InterPro" id="IPR001451">
    <property type="entry name" value="Hexapep"/>
</dbReference>
<evidence type="ECO:0000256" key="7">
    <source>
        <dbReference type="SAM" id="MobiDB-lite"/>
    </source>
</evidence>
<dbReference type="InterPro" id="IPR036864">
    <property type="entry name" value="Zn2-C6_fun-type_DNA-bd_sf"/>
</dbReference>
<evidence type="ECO:0000256" key="6">
    <source>
        <dbReference type="ARBA" id="ARBA00023242"/>
    </source>
</evidence>
<proteinExistence type="inferred from homology"/>
<dbReference type="PROSITE" id="PS50048">
    <property type="entry name" value="ZN2_CY6_FUNGAL_2"/>
    <property type="match status" value="1"/>
</dbReference>
<dbReference type="CDD" id="cd00067">
    <property type="entry name" value="GAL4"/>
    <property type="match status" value="1"/>
</dbReference>
<feature type="compositionally biased region" description="Basic and acidic residues" evidence="7">
    <location>
        <begin position="123"/>
        <end position="136"/>
    </location>
</feature>
<dbReference type="VEuPathDB" id="FungiDB:BO71DRAFT_338764"/>
<reference evidence="9 10" key="1">
    <citation type="submission" date="2018-02" db="EMBL/GenBank/DDBJ databases">
        <title>The genomes of Aspergillus section Nigri reveals drivers in fungal speciation.</title>
        <authorList>
            <consortium name="DOE Joint Genome Institute"/>
            <person name="Vesth T.C."/>
            <person name="Nybo J."/>
            <person name="Theobald S."/>
            <person name="Brandl J."/>
            <person name="Frisvad J.C."/>
            <person name="Nielsen K.F."/>
            <person name="Lyhne E.K."/>
            <person name="Kogle M.E."/>
            <person name="Kuo A."/>
            <person name="Riley R."/>
            <person name="Clum A."/>
            <person name="Nolan M."/>
            <person name="Lipzen A."/>
            <person name="Salamov A."/>
            <person name="Henrissat B."/>
            <person name="Wiebenga A."/>
            <person name="De vries R.P."/>
            <person name="Grigoriev I.V."/>
            <person name="Mortensen U.H."/>
            <person name="Andersen M.R."/>
            <person name="Baker S.E."/>
        </authorList>
    </citation>
    <scope>NUCLEOTIDE SEQUENCE [LARGE SCALE GENOMIC DNA]</scope>
    <source>
        <strain evidence="9 10">CBS 707.79</strain>
    </source>
</reference>
<evidence type="ECO:0000256" key="3">
    <source>
        <dbReference type="ARBA" id="ARBA00023015"/>
    </source>
</evidence>
<feature type="region of interest" description="Disordered" evidence="7">
    <location>
        <begin position="1"/>
        <end position="186"/>
    </location>
</feature>
<accession>A0A319DK79</accession>
<dbReference type="SUPFAM" id="SSF57701">
    <property type="entry name" value="Zn2/Cys6 DNA-binding domain"/>
    <property type="match status" value="1"/>
</dbReference>
<evidence type="ECO:0000313" key="10">
    <source>
        <dbReference type="Proteomes" id="UP000247810"/>
    </source>
</evidence>
<dbReference type="GO" id="GO:0008374">
    <property type="term" value="F:O-acyltransferase activity"/>
    <property type="evidence" value="ECO:0007669"/>
    <property type="project" value="TreeGrafter"/>
</dbReference>
<dbReference type="GO" id="GO:0009893">
    <property type="term" value="P:positive regulation of metabolic process"/>
    <property type="evidence" value="ECO:0007669"/>
    <property type="project" value="UniProtKB-ARBA"/>
</dbReference>
<feature type="domain" description="Zn(2)-C6 fungal-type" evidence="8">
    <location>
        <begin position="287"/>
        <end position="315"/>
    </location>
</feature>
<dbReference type="SMART" id="SM00066">
    <property type="entry name" value="GAL4"/>
    <property type="match status" value="1"/>
</dbReference>
<dbReference type="GO" id="GO:0016407">
    <property type="term" value="F:acetyltransferase activity"/>
    <property type="evidence" value="ECO:0007669"/>
    <property type="project" value="InterPro"/>
</dbReference>
<dbReference type="PROSITE" id="PS00463">
    <property type="entry name" value="ZN2_CY6_FUNGAL_1"/>
    <property type="match status" value="1"/>
</dbReference>
<evidence type="ECO:0000256" key="2">
    <source>
        <dbReference type="ARBA" id="ARBA00022679"/>
    </source>
</evidence>
<keyword evidence="6" id="KW-0539">Nucleus</keyword>
<keyword evidence="2 9" id="KW-0808">Transferase</keyword>
<dbReference type="Pfam" id="PF12464">
    <property type="entry name" value="Mac"/>
    <property type="match status" value="1"/>
</dbReference>
<dbReference type="AlphaFoldDB" id="A0A319DK79"/>
<evidence type="ECO:0000256" key="1">
    <source>
        <dbReference type="ARBA" id="ARBA00007274"/>
    </source>
</evidence>
<keyword evidence="4" id="KW-0238">DNA-binding</keyword>
<evidence type="ECO:0000313" key="9">
    <source>
        <dbReference type="EMBL" id="PYH88478.1"/>
    </source>
</evidence>
<dbReference type="InterPro" id="IPR051159">
    <property type="entry name" value="Hexapeptide_acetyltransf"/>
</dbReference>
<feature type="compositionally biased region" description="Polar residues" evidence="7">
    <location>
        <begin position="1"/>
        <end position="10"/>
    </location>
</feature>
<evidence type="ECO:0000256" key="5">
    <source>
        <dbReference type="ARBA" id="ARBA00023163"/>
    </source>
</evidence>
<dbReference type="STRING" id="1448320.A0A319DK79"/>
<dbReference type="Gene3D" id="2.160.10.10">
    <property type="entry name" value="Hexapeptide repeat proteins"/>
    <property type="match status" value="1"/>
</dbReference>
<dbReference type="PANTHER" id="PTHR23416:SF76">
    <property type="entry name" value="ZN(II)2CYS6 TRANSCRIPTION FACTOR (EUROFUNG)"/>
    <property type="match status" value="1"/>
</dbReference>
<sequence>MAAVASTSVVNDHDTEKESRTDHSPSRFTAVNGKEPLISGPVAPAATPSPANGSVSSEDHRESPEILVRNGVDLQQSRRDENAQGNGNTGNGNTADEQDDRDSQRSSSFSGTSIFNKNKRKRSESGEQEETHDMPRKAPKSPILRLDDTIESQTRVPTSSDAITPHDESDIKHSPTVRPRSEDNVGDIRTPSANTNWHEYDSQLVHQAQRAQQFDASDVQLAEALQREANAHDTSQKNWSTSSRPAESPAQNELPASLNILSQERPQATMQIAPKRKRVFSNRTKTGCMTCRRRKKKCDEQHPACNNCIRGGFLCEGYSSRSTWQKPSSSKTPVPLQSKEGYLDVNAQYVHDINQQQDRQQPLTEQLDPGKVRPIIVDESDRTTAQYNTSPTGTGSSRGPWTKRTWGGTSHSTYISDHVAKSDYREVPSIHELSRDGHAKSDFPIVPSIRELSHGSHSKPGVPIYQGGIDQRPAHAGNIDTNSPQAQARMALSIEHQLSTRTVSTEDTEKDKMIRGDLYRPYDVYLVEERDRCKTALWRFNNACNPISGLSTKEQTRLLKEVLVPQGPGIDSPSGVASARAAGSIGQGAIVEAPFYCHYGYNVHIGEDALVSENCLFIDDCPITIGAHTWIGPRVTILSSMAHANMQERKGSQSRYQGRAVTIEEDCYVGAGCTIYPGVRLRRGAYVAPGEIVKSDIVAYGFQGLKPGYM</sequence>
<gene>
    <name evidence="9" type="ORF">BO71DRAFT_338764</name>
</gene>
<feature type="compositionally biased region" description="Basic and acidic residues" evidence="7">
    <location>
        <begin position="164"/>
        <end position="183"/>
    </location>
</feature>
<dbReference type="GO" id="GO:0003677">
    <property type="term" value="F:DNA binding"/>
    <property type="evidence" value="ECO:0007669"/>
    <property type="project" value="UniProtKB-KW"/>
</dbReference>
<dbReference type="PANTHER" id="PTHR23416">
    <property type="entry name" value="SIALIC ACID SYNTHASE-RELATED"/>
    <property type="match status" value="1"/>
</dbReference>
<dbReference type="Pfam" id="PF14602">
    <property type="entry name" value="Hexapep_2"/>
    <property type="match status" value="1"/>
</dbReference>
<evidence type="ECO:0000256" key="4">
    <source>
        <dbReference type="ARBA" id="ARBA00023125"/>
    </source>
</evidence>
<dbReference type="Pfam" id="PF16628">
    <property type="entry name" value="Mac_assoc"/>
    <property type="match status" value="1"/>
</dbReference>
<dbReference type="Proteomes" id="UP000247810">
    <property type="component" value="Unassembled WGS sequence"/>
</dbReference>
<dbReference type="GO" id="GO:0008270">
    <property type="term" value="F:zinc ion binding"/>
    <property type="evidence" value="ECO:0007669"/>
    <property type="project" value="InterPro"/>
</dbReference>
<dbReference type="Gene3D" id="4.10.240.10">
    <property type="entry name" value="Zn(2)-C6 fungal-type DNA-binding domain"/>
    <property type="match status" value="1"/>
</dbReference>
<comment type="similarity">
    <text evidence="1">Belongs to the transferase hexapeptide repeat family.</text>
</comment>
<dbReference type="SUPFAM" id="SSF51161">
    <property type="entry name" value="Trimeric LpxA-like enzymes"/>
    <property type="match status" value="1"/>
</dbReference>
<keyword evidence="3" id="KW-0805">Transcription regulation</keyword>